<dbReference type="EMBL" id="PEYT01000011">
    <property type="protein sequence ID" value="PIS23148.1"/>
    <property type="molecule type" value="Genomic_DNA"/>
</dbReference>
<evidence type="ECO:0000313" key="2">
    <source>
        <dbReference type="EMBL" id="PIS23148.1"/>
    </source>
</evidence>
<dbReference type="Pfam" id="PF18895">
    <property type="entry name" value="T4SS_pilin"/>
    <property type="match status" value="1"/>
</dbReference>
<evidence type="ECO:0000256" key="1">
    <source>
        <dbReference type="SAM" id="Phobius"/>
    </source>
</evidence>
<keyword evidence="1" id="KW-0472">Membrane</keyword>
<sequence>MQSLLDLVNIAYAAVPAGTVDVSSWRPENFRGIINIAVSALFIIGGIAFVILFLIGAVRYITSGGDVKAVDAAKKNITAAIVGVVIMAGTYSVVWFLNRALGAPTFGGVVSWDSSGGPAPSSGVQFRGDYALCSADIMTYEPACSGTSSAKCCSGKGTQDCINMRAVKDHAPVRECDTSVSACNLVYPNRGPINWDDWTKWVEESASNRTTADNLCINCNICGK</sequence>
<keyword evidence="1" id="KW-1133">Transmembrane helix</keyword>
<keyword evidence="1" id="KW-0812">Transmembrane</keyword>
<protein>
    <submittedName>
        <fullName evidence="2">Uncharacterized protein</fullName>
    </submittedName>
</protein>
<gene>
    <name evidence="2" type="ORF">COT49_01665</name>
</gene>
<dbReference type="InterPro" id="IPR043993">
    <property type="entry name" value="T4SS_pilin"/>
</dbReference>
<proteinExistence type="predicted"/>
<organism evidence="2 3">
    <name type="scientific">candidate division WWE3 bacterium CG08_land_8_20_14_0_20_40_13</name>
    <dbReference type="NCBI Taxonomy" id="1975084"/>
    <lineage>
        <taxon>Bacteria</taxon>
        <taxon>Katanobacteria</taxon>
    </lineage>
</organism>
<reference evidence="3" key="1">
    <citation type="submission" date="2017-09" db="EMBL/GenBank/DDBJ databases">
        <title>Depth-based differentiation of microbial function through sediment-hosted aquifers and enrichment of novel symbionts in the deep terrestrial subsurface.</title>
        <authorList>
            <person name="Probst A.J."/>
            <person name="Ladd B."/>
            <person name="Jarett J.K."/>
            <person name="Geller-Mcgrath D.E."/>
            <person name="Sieber C.M.K."/>
            <person name="Emerson J.B."/>
            <person name="Anantharaman K."/>
            <person name="Thomas B.C."/>
            <person name="Malmstrom R."/>
            <person name="Stieglmeier M."/>
            <person name="Klingl A."/>
            <person name="Woyke T."/>
            <person name="Ryan C.M."/>
            <person name="Banfield J.F."/>
        </authorList>
    </citation>
    <scope>NUCLEOTIDE SEQUENCE [LARGE SCALE GENOMIC DNA]</scope>
</reference>
<dbReference type="AlphaFoldDB" id="A0A2H0XG94"/>
<name>A0A2H0XG94_UNCKA</name>
<evidence type="ECO:0000313" key="3">
    <source>
        <dbReference type="Proteomes" id="UP000230340"/>
    </source>
</evidence>
<feature type="transmembrane region" description="Helical" evidence="1">
    <location>
        <begin position="33"/>
        <end position="56"/>
    </location>
</feature>
<accession>A0A2H0XG94</accession>
<dbReference type="Proteomes" id="UP000230340">
    <property type="component" value="Unassembled WGS sequence"/>
</dbReference>
<comment type="caution">
    <text evidence="2">The sequence shown here is derived from an EMBL/GenBank/DDBJ whole genome shotgun (WGS) entry which is preliminary data.</text>
</comment>
<feature type="transmembrane region" description="Helical" evidence="1">
    <location>
        <begin position="77"/>
        <end position="97"/>
    </location>
</feature>